<sequence>MMKMTGNTVLVAGGTQGIGRGLAELLCRLGNDVLVFGGEPGAAQALARATPGMRAVDLDLADPWSVAGFAEQVTATCPGLNMLLTLSIAFPVRHLPGLQALLAADDSDAKLEAQQLGLQHLTGVLLPHFRKRTHSAVLHVSAGPLLAPQPARRRTPLVAAGLPVCTLSVRKRWAGASIEVTDVALPSRAERVSAAHAASPQGVPRAEFISGLAYLLAEGPQEAAALARLQALWPAARPAVRDTRDDDLMSEAV</sequence>
<reference evidence="3 4" key="1">
    <citation type="submission" date="2024-09" db="EMBL/GenBank/DDBJ databases">
        <title>Novel species of the genus Pelomonas and Roseateles isolated from streams.</title>
        <authorList>
            <person name="Lu H."/>
        </authorList>
    </citation>
    <scope>NUCLEOTIDE SEQUENCE [LARGE SCALE GENOMIC DNA]</scope>
    <source>
        <strain evidence="3 4">BYS96W</strain>
    </source>
</reference>
<evidence type="ECO:0000313" key="4">
    <source>
        <dbReference type="Proteomes" id="UP001606305"/>
    </source>
</evidence>
<dbReference type="SUPFAM" id="SSF51735">
    <property type="entry name" value="NAD(P)-binding Rossmann-fold domains"/>
    <property type="match status" value="1"/>
</dbReference>
<protein>
    <submittedName>
        <fullName evidence="3">SDR family NAD(P)-dependent oxidoreductase</fullName>
    </submittedName>
</protein>
<evidence type="ECO:0000256" key="2">
    <source>
        <dbReference type="ARBA" id="ARBA00023002"/>
    </source>
</evidence>
<organism evidence="3 4">
    <name type="scientific">Pelomonas nitida</name>
    <dbReference type="NCBI Taxonomy" id="3299027"/>
    <lineage>
        <taxon>Bacteria</taxon>
        <taxon>Pseudomonadati</taxon>
        <taxon>Pseudomonadota</taxon>
        <taxon>Betaproteobacteria</taxon>
        <taxon>Burkholderiales</taxon>
        <taxon>Sphaerotilaceae</taxon>
        <taxon>Roseateles</taxon>
    </lineage>
</organism>
<keyword evidence="2" id="KW-0560">Oxidoreductase</keyword>
<gene>
    <name evidence="3" type="ORF">ACG00X_19705</name>
</gene>
<accession>A0ABW7GAT5</accession>
<evidence type="ECO:0000313" key="3">
    <source>
        <dbReference type="EMBL" id="MFG6459065.1"/>
    </source>
</evidence>
<dbReference type="Pfam" id="PF00106">
    <property type="entry name" value="adh_short"/>
    <property type="match status" value="1"/>
</dbReference>
<dbReference type="PANTHER" id="PTHR43669:SF3">
    <property type="entry name" value="ALCOHOL DEHYDROGENASE, PUTATIVE (AFU_ORTHOLOGUE AFUA_3G03445)-RELATED"/>
    <property type="match status" value="1"/>
</dbReference>
<comment type="caution">
    <text evidence="3">The sequence shown here is derived from an EMBL/GenBank/DDBJ whole genome shotgun (WGS) entry which is preliminary data.</text>
</comment>
<dbReference type="Gene3D" id="3.40.50.720">
    <property type="entry name" value="NAD(P)-binding Rossmann-like Domain"/>
    <property type="match status" value="1"/>
</dbReference>
<keyword evidence="4" id="KW-1185">Reference proteome</keyword>
<dbReference type="Proteomes" id="UP001606305">
    <property type="component" value="Unassembled WGS sequence"/>
</dbReference>
<proteinExistence type="inferred from homology"/>
<dbReference type="RefSeq" id="WP_394490678.1">
    <property type="nucleotide sequence ID" value="NZ_JBIGIA010000018.1"/>
</dbReference>
<evidence type="ECO:0000256" key="1">
    <source>
        <dbReference type="ARBA" id="ARBA00006484"/>
    </source>
</evidence>
<dbReference type="EMBL" id="JBIGIA010000018">
    <property type="protein sequence ID" value="MFG6459065.1"/>
    <property type="molecule type" value="Genomic_DNA"/>
</dbReference>
<comment type="similarity">
    <text evidence="1">Belongs to the short-chain dehydrogenases/reductases (SDR) family.</text>
</comment>
<name>A0ABW7GAT5_9BURK</name>
<dbReference type="InterPro" id="IPR036291">
    <property type="entry name" value="NAD(P)-bd_dom_sf"/>
</dbReference>
<dbReference type="InterPro" id="IPR002347">
    <property type="entry name" value="SDR_fam"/>
</dbReference>
<dbReference type="PANTHER" id="PTHR43669">
    <property type="entry name" value="5-KETO-D-GLUCONATE 5-REDUCTASE"/>
    <property type="match status" value="1"/>
</dbReference>